<evidence type="ECO:0000313" key="1">
    <source>
        <dbReference type="EMBL" id="CRY96457.1"/>
    </source>
</evidence>
<reference evidence="1" key="2">
    <citation type="submission" date="2015-07" db="EMBL/GenBank/DDBJ databases">
        <title>Plasmids, circular viruses and viroids from rat gut.</title>
        <authorList>
            <person name="Jorgensen T.J."/>
            <person name="Hansen M.A."/>
            <person name="Xu Z."/>
            <person name="Tabak M.A."/>
            <person name="Sorensen S.J."/>
            <person name="Hansen L.H."/>
        </authorList>
    </citation>
    <scope>NUCLEOTIDE SEQUENCE</scope>
    <source>
        <strain evidence="1">RGFK1098</strain>
    </source>
</reference>
<protein>
    <submittedName>
        <fullName evidence="1">Uncharacterized protein</fullName>
    </submittedName>
</protein>
<sequence length="279" mass="30563">MKTPDGTPLEPVFDWYQYSSQLGLKDLLEVLEPFTSDNPLVPESPKLKGYGWALKTGGRGGSLLIHYGGKNGDDHGPNVAGTGSFSPKIAELTRAANVPHGVGRADVRLDFLADFAECRLKFIERCNLAGMRSTDTGSCPESTLQLGRTVYGGSKTSFYQPTLYQKGLQLGDGHPVDYLRLEHRFAPSKSLEKSQLSQASPLDMIGLRPVARDLSESIAGLAAAAYKLDRQPKEFTPYHWMLVQYGKVFRQLIDDHGSPAAAGCQIYQDLAELAEDRTI</sequence>
<name>A0A0H5QKZ7_9ZZZZ</name>
<dbReference type="EMBL" id="LN853679">
    <property type="protein sequence ID" value="CRY96457.1"/>
    <property type="molecule type" value="Genomic_DNA"/>
</dbReference>
<dbReference type="AlphaFoldDB" id="A0A0H5QKZ7"/>
<proteinExistence type="predicted"/>
<reference evidence="1" key="1">
    <citation type="submission" date="2015-06" db="EMBL/GenBank/DDBJ databases">
        <authorList>
            <person name="Joergensen T."/>
        </authorList>
    </citation>
    <scope>NUCLEOTIDE SEQUENCE</scope>
    <source>
        <strain evidence="1">RGFK1098</strain>
    </source>
</reference>
<organism evidence="1">
    <name type="scientific">uncultured prokaryote</name>
    <dbReference type="NCBI Taxonomy" id="198431"/>
    <lineage>
        <taxon>unclassified sequences</taxon>
        <taxon>environmental samples</taxon>
    </lineage>
</organism>
<accession>A0A0H5QKZ7</accession>